<dbReference type="RefSeq" id="WP_119398099.1">
    <property type="nucleotide sequence ID" value="NZ_QWJJ01000004.1"/>
</dbReference>
<keyword evidence="4" id="KW-0804">Transcription</keyword>
<dbReference type="Gene3D" id="3.40.190.290">
    <property type="match status" value="1"/>
</dbReference>
<keyword evidence="3" id="KW-0238">DNA-binding</keyword>
<dbReference type="EMBL" id="QWJJ01000004">
    <property type="protein sequence ID" value="RII39665.1"/>
    <property type="molecule type" value="Genomic_DNA"/>
</dbReference>
<accession>A0A399J2T8</accession>
<dbReference type="SUPFAM" id="SSF53850">
    <property type="entry name" value="Periplasmic binding protein-like II"/>
    <property type="match status" value="1"/>
</dbReference>
<keyword evidence="7" id="KW-1185">Reference proteome</keyword>
<dbReference type="AlphaFoldDB" id="A0A399J2T8"/>
<protein>
    <submittedName>
        <fullName evidence="6">LysR family transcriptional regulator</fullName>
    </submittedName>
</protein>
<reference evidence="6 7" key="1">
    <citation type="submission" date="2018-08" db="EMBL/GenBank/DDBJ databases">
        <title>Pseudooceanicola sediminis CY03 in the family Rhodobacteracea.</title>
        <authorList>
            <person name="Zhang Y.-J."/>
        </authorList>
    </citation>
    <scope>NUCLEOTIDE SEQUENCE [LARGE SCALE GENOMIC DNA]</scope>
    <source>
        <strain evidence="6 7">CY03</strain>
    </source>
</reference>
<dbReference type="Gene3D" id="1.10.10.10">
    <property type="entry name" value="Winged helix-like DNA-binding domain superfamily/Winged helix DNA-binding domain"/>
    <property type="match status" value="1"/>
</dbReference>
<keyword evidence="2" id="KW-0805">Transcription regulation</keyword>
<comment type="similarity">
    <text evidence="1">Belongs to the LysR transcriptional regulatory family.</text>
</comment>
<dbReference type="PANTHER" id="PTHR30537">
    <property type="entry name" value="HTH-TYPE TRANSCRIPTIONAL REGULATOR"/>
    <property type="match status" value="1"/>
</dbReference>
<dbReference type="PANTHER" id="PTHR30537:SF3">
    <property type="entry name" value="TRANSCRIPTIONAL REGULATORY PROTEIN"/>
    <property type="match status" value="1"/>
</dbReference>
<evidence type="ECO:0000259" key="5">
    <source>
        <dbReference type="PROSITE" id="PS50931"/>
    </source>
</evidence>
<evidence type="ECO:0000313" key="6">
    <source>
        <dbReference type="EMBL" id="RII39665.1"/>
    </source>
</evidence>
<name>A0A399J2T8_9RHOB</name>
<gene>
    <name evidence="6" type="ORF">DL237_05830</name>
</gene>
<dbReference type="Proteomes" id="UP000265848">
    <property type="component" value="Unassembled WGS sequence"/>
</dbReference>
<dbReference type="PROSITE" id="PS50931">
    <property type="entry name" value="HTH_LYSR"/>
    <property type="match status" value="1"/>
</dbReference>
<evidence type="ECO:0000256" key="3">
    <source>
        <dbReference type="ARBA" id="ARBA00023125"/>
    </source>
</evidence>
<dbReference type="InterPro" id="IPR058163">
    <property type="entry name" value="LysR-type_TF_proteobact-type"/>
</dbReference>
<dbReference type="Pfam" id="PF00126">
    <property type="entry name" value="HTH_1"/>
    <property type="match status" value="1"/>
</dbReference>
<dbReference type="GO" id="GO:0043565">
    <property type="term" value="F:sequence-specific DNA binding"/>
    <property type="evidence" value="ECO:0007669"/>
    <property type="project" value="TreeGrafter"/>
</dbReference>
<dbReference type="InterPro" id="IPR036390">
    <property type="entry name" value="WH_DNA-bd_sf"/>
</dbReference>
<dbReference type="SUPFAM" id="SSF46785">
    <property type="entry name" value="Winged helix' DNA-binding domain"/>
    <property type="match status" value="1"/>
</dbReference>
<comment type="caution">
    <text evidence="6">The sequence shown here is derived from an EMBL/GenBank/DDBJ whole genome shotgun (WGS) entry which is preliminary data.</text>
</comment>
<dbReference type="InterPro" id="IPR005119">
    <property type="entry name" value="LysR_subst-bd"/>
</dbReference>
<dbReference type="GO" id="GO:0003700">
    <property type="term" value="F:DNA-binding transcription factor activity"/>
    <property type="evidence" value="ECO:0007669"/>
    <property type="project" value="InterPro"/>
</dbReference>
<dbReference type="CDD" id="cd08422">
    <property type="entry name" value="PBP2_CrgA_like"/>
    <property type="match status" value="1"/>
</dbReference>
<feature type="domain" description="HTH lysR-type" evidence="5">
    <location>
        <begin position="11"/>
        <end position="62"/>
    </location>
</feature>
<evidence type="ECO:0000256" key="1">
    <source>
        <dbReference type="ARBA" id="ARBA00009437"/>
    </source>
</evidence>
<sequence length="303" mass="32916">MSKPVSWEDQRIFLAVLEDGSLSAAARRLGVSHPTVRSRIDALERALDTVLFTRSVNGLVPTETALALREPARAMAMASDLFVRQGSSVGTDVSGTVRISVPDVMGVEVIPRMLRTLRNDHPDLQIELSLSNLPADLLAQEVDIAVRTVTPTQKALIARKVASIPLGLFAAPDYLGQRGTPMTLSDLARHDFIGPDRNHRDLALAERLILAGRLGADLLRDRMVVRIDSHPAQVAAARAGLGIAIMQVPLGAGDDRLVHLLPDFEVALLQTWIVMHENLSKVPRVRAAFDSLAASFTRFGDAR</sequence>
<dbReference type="InterPro" id="IPR000847">
    <property type="entry name" value="LysR_HTH_N"/>
</dbReference>
<organism evidence="6 7">
    <name type="scientific">Pseudooceanicola sediminis</name>
    <dbReference type="NCBI Taxonomy" id="2211117"/>
    <lineage>
        <taxon>Bacteria</taxon>
        <taxon>Pseudomonadati</taxon>
        <taxon>Pseudomonadota</taxon>
        <taxon>Alphaproteobacteria</taxon>
        <taxon>Rhodobacterales</taxon>
        <taxon>Paracoccaceae</taxon>
        <taxon>Pseudooceanicola</taxon>
    </lineage>
</organism>
<dbReference type="OrthoDB" id="9798121at2"/>
<evidence type="ECO:0000256" key="2">
    <source>
        <dbReference type="ARBA" id="ARBA00023015"/>
    </source>
</evidence>
<dbReference type="Pfam" id="PF03466">
    <property type="entry name" value="LysR_substrate"/>
    <property type="match status" value="1"/>
</dbReference>
<evidence type="ECO:0000256" key="4">
    <source>
        <dbReference type="ARBA" id="ARBA00023163"/>
    </source>
</evidence>
<dbReference type="GO" id="GO:0006351">
    <property type="term" value="P:DNA-templated transcription"/>
    <property type="evidence" value="ECO:0007669"/>
    <property type="project" value="TreeGrafter"/>
</dbReference>
<dbReference type="InterPro" id="IPR036388">
    <property type="entry name" value="WH-like_DNA-bd_sf"/>
</dbReference>
<proteinExistence type="inferred from homology"/>
<evidence type="ECO:0000313" key="7">
    <source>
        <dbReference type="Proteomes" id="UP000265848"/>
    </source>
</evidence>